<keyword evidence="2" id="KW-1185">Reference proteome</keyword>
<proteinExistence type="predicted"/>
<sequence length="141" mass="15968">MDKDVNGLKNEPFIMTLDSPKAMEDVEENGEDYSEFKALLPPRKGGMSRTSDKVSRKVQWNDNNGNKLVEVLEFEPRSVQNIRTHLDELVKHSTDSICGQCKALDFMLIDYYCIPDSSSPFVAAATIVILTKRIKIPAYVR</sequence>
<name>A0A5N5L4L2_9ROSI</name>
<dbReference type="Proteomes" id="UP000326939">
    <property type="component" value="Chromosome 10"/>
</dbReference>
<dbReference type="PANTHER" id="PTHR33401">
    <property type="entry name" value="LIGHT-HARVESTING COMPLEX-LIKE PROTEIN OHP2, CHLOROPLASTIC"/>
    <property type="match status" value="1"/>
</dbReference>
<dbReference type="AlphaFoldDB" id="A0A5N5L4L2"/>
<gene>
    <name evidence="1" type="ORF">DKX38_015220</name>
</gene>
<dbReference type="EMBL" id="VDCV01000010">
    <property type="protein sequence ID" value="KAB5537687.1"/>
    <property type="molecule type" value="Genomic_DNA"/>
</dbReference>
<comment type="caution">
    <text evidence="1">The sequence shown here is derived from an EMBL/GenBank/DDBJ whole genome shotgun (WGS) entry which is preliminary data.</text>
</comment>
<evidence type="ECO:0000313" key="1">
    <source>
        <dbReference type="EMBL" id="KAB5537687.1"/>
    </source>
</evidence>
<reference evidence="2" key="1">
    <citation type="journal article" date="2019" name="Gigascience">
        <title>De novo genome assembly of the endangered Acer yangbiense, a plant species with extremely small populations endemic to Yunnan Province, China.</title>
        <authorList>
            <person name="Yang J."/>
            <person name="Wariss H.M."/>
            <person name="Tao L."/>
            <person name="Zhang R."/>
            <person name="Yun Q."/>
            <person name="Hollingsworth P."/>
            <person name="Dao Z."/>
            <person name="Luo G."/>
            <person name="Guo H."/>
            <person name="Ma Y."/>
            <person name="Sun W."/>
        </authorList>
    </citation>
    <scope>NUCLEOTIDE SEQUENCE [LARGE SCALE GENOMIC DNA]</scope>
    <source>
        <strain evidence="2">cv. br00</strain>
    </source>
</reference>
<accession>A0A5N5L4L2</accession>
<protein>
    <submittedName>
        <fullName evidence="1">Uncharacterized protein</fullName>
    </submittedName>
</protein>
<organism evidence="1 2">
    <name type="scientific">Salix brachista</name>
    <dbReference type="NCBI Taxonomy" id="2182728"/>
    <lineage>
        <taxon>Eukaryota</taxon>
        <taxon>Viridiplantae</taxon>
        <taxon>Streptophyta</taxon>
        <taxon>Embryophyta</taxon>
        <taxon>Tracheophyta</taxon>
        <taxon>Spermatophyta</taxon>
        <taxon>Magnoliopsida</taxon>
        <taxon>eudicotyledons</taxon>
        <taxon>Gunneridae</taxon>
        <taxon>Pentapetalae</taxon>
        <taxon>rosids</taxon>
        <taxon>fabids</taxon>
        <taxon>Malpighiales</taxon>
        <taxon>Salicaceae</taxon>
        <taxon>Saliceae</taxon>
        <taxon>Salix</taxon>
    </lineage>
</organism>
<evidence type="ECO:0000313" key="2">
    <source>
        <dbReference type="Proteomes" id="UP000326939"/>
    </source>
</evidence>
<dbReference type="PANTHER" id="PTHR33401:SF2">
    <property type="entry name" value="OS03G0138400 PROTEIN"/>
    <property type="match status" value="1"/>
</dbReference>